<dbReference type="Proteomes" id="UP000566819">
    <property type="component" value="Unassembled WGS sequence"/>
</dbReference>
<organism evidence="1 2">
    <name type="scientific">Cudoniella acicularis</name>
    <dbReference type="NCBI Taxonomy" id="354080"/>
    <lineage>
        <taxon>Eukaryota</taxon>
        <taxon>Fungi</taxon>
        <taxon>Dikarya</taxon>
        <taxon>Ascomycota</taxon>
        <taxon>Pezizomycotina</taxon>
        <taxon>Leotiomycetes</taxon>
        <taxon>Helotiales</taxon>
        <taxon>Tricladiaceae</taxon>
        <taxon>Cudoniella</taxon>
    </lineage>
</organism>
<gene>
    <name evidence="1" type="ORF">G7Y89_g10203</name>
</gene>
<keyword evidence="2" id="KW-1185">Reference proteome</keyword>
<dbReference type="EMBL" id="JAAMPI010000885">
    <property type="protein sequence ID" value="KAF4627948.1"/>
    <property type="molecule type" value="Genomic_DNA"/>
</dbReference>
<dbReference type="Gene3D" id="3.30.420.40">
    <property type="match status" value="1"/>
</dbReference>
<dbReference type="PANTHER" id="PTHR14187:SF79">
    <property type="entry name" value="HSP70 FAMILY PROTEIN (AFU_ORTHOLOGUE AFUA_1G15200)"/>
    <property type="match status" value="1"/>
</dbReference>
<sequence length="383" mass="42428">MSFHQAPFIIAIDFGTTNTSVAFSYVEASSGDVKEDALTQWSGGDGSPKPEPQIPNTIFYNQSQNIVGWGPYTSNALAPTGYPKVGVLKFENIKLSLIMEESPSTVSKNLPTFPEGKTAVDVVADFLQKLRTTVRSELLSLLGNAFAKQEHNIQFCFTIPPTWNNKIKLDFRRTIVQAGYIQDINDSLLVVDCGDGTCDLASYEIPKEDPTQLREYTATSGDICGSTTLNRNFRNLACRNTDKMKLPPNSKTAARIYWKYVGLSAEFPEAGIEEGYMVFQYDKVLACFEPVFKQVLELINDQVGQINRHGGFIENILIVGPFARSEYLFETIKASVPANLADKIVRPADNTLAKVKGALIAGRRAATKAWMTPDEFQHLPNFV</sequence>
<comment type="caution">
    <text evidence="1">The sequence shown here is derived from an EMBL/GenBank/DDBJ whole genome shotgun (WGS) entry which is preliminary data.</text>
</comment>
<dbReference type="SUPFAM" id="SSF53067">
    <property type="entry name" value="Actin-like ATPase domain"/>
    <property type="match status" value="2"/>
</dbReference>
<proteinExistence type="predicted"/>
<reference evidence="1 2" key="1">
    <citation type="submission" date="2020-03" db="EMBL/GenBank/DDBJ databases">
        <title>Draft Genome Sequence of Cudoniella acicularis.</title>
        <authorList>
            <person name="Buettner E."/>
            <person name="Kellner H."/>
        </authorList>
    </citation>
    <scope>NUCLEOTIDE SEQUENCE [LARGE SCALE GENOMIC DNA]</scope>
    <source>
        <strain evidence="1 2">DSM 108380</strain>
    </source>
</reference>
<name>A0A8H4RFI2_9HELO</name>
<evidence type="ECO:0000313" key="2">
    <source>
        <dbReference type="Proteomes" id="UP000566819"/>
    </source>
</evidence>
<dbReference type="AlphaFoldDB" id="A0A8H4RFI2"/>
<dbReference type="InterPro" id="IPR043129">
    <property type="entry name" value="ATPase_NBD"/>
</dbReference>
<dbReference type="OrthoDB" id="2963168at2759"/>
<protein>
    <submittedName>
        <fullName evidence="1">Uncharacterized protein</fullName>
    </submittedName>
</protein>
<evidence type="ECO:0000313" key="1">
    <source>
        <dbReference type="EMBL" id="KAF4627948.1"/>
    </source>
</evidence>
<dbReference type="PANTHER" id="PTHR14187">
    <property type="entry name" value="ALPHA KINASE/ELONGATION FACTOR 2 KINASE"/>
    <property type="match status" value="1"/>
</dbReference>
<accession>A0A8H4RFI2</accession>
<dbReference type="CDD" id="cd10170">
    <property type="entry name" value="ASKHA_NBD_HSP70"/>
    <property type="match status" value="1"/>
</dbReference>